<feature type="region of interest" description="Disordered" evidence="1">
    <location>
        <begin position="340"/>
        <end position="359"/>
    </location>
</feature>
<accession>A0A645DYK7</accession>
<protein>
    <submittedName>
        <fullName evidence="2">Uncharacterized protein</fullName>
    </submittedName>
</protein>
<evidence type="ECO:0000256" key="1">
    <source>
        <dbReference type="SAM" id="MobiDB-lite"/>
    </source>
</evidence>
<feature type="region of interest" description="Disordered" evidence="1">
    <location>
        <begin position="154"/>
        <end position="176"/>
    </location>
</feature>
<feature type="compositionally biased region" description="Basic and acidic residues" evidence="1">
    <location>
        <begin position="154"/>
        <end position="172"/>
    </location>
</feature>
<organism evidence="2">
    <name type="scientific">bioreactor metagenome</name>
    <dbReference type="NCBI Taxonomy" id="1076179"/>
    <lineage>
        <taxon>unclassified sequences</taxon>
        <taxon>metagenomes</taxon>
        <taxon>ecological metagenomes</taxon>
    </lineage>
</organism>
<dbReference type="AntiFam" id="ANF00280">
    <property type="entry name" value="Spurious ORF (shadow ORF of PyrG)"/>
</dbReference>
<proteinExistence type="predicted"/>
<feature type="compositionally biased region" description="Polar residues" evidence="1">
    <location>
        <begin position="343"/>
        <end position="359"/>
    </location>
</feature>
<reference evidence="2" key="1">
    <citation type="submission" date="2019-08" db="EMBL/GenBank/DDBJ databases">
        <authorList>
            <person name="Kucharzyk K."/>
            <person name="Murdoch R.W."/>
            <person name="Higgins S."/>
            <person name="Loffler F."/>
        </authorList>
    </citation>
    <scope>NUCLEOTIDE SEQUENCE</scope>
</reference>
<comment type="caution">
    <text evidence="2">The sequence shown here is derived from an EMBL/GenBank/DDBJ whole genome shotgun (WGS) entry which is preliminary data.</text>
</comment>
<name>A0A645DYK7_9ZZZZ</name>
<dbReference type="AlphaFoldDB" id="A0A645DYK7"/>
<dbReference type="EMBL" id="VSSQ01041046">
    <property type="protein sequence ID" value="MPM94401.1"/>
    <property type="molecule type" value="Genomic_DNA"/>
</dbReference>
<sequence length="359" mass="37862">MLAGVADRAELALDAADPESTGHHDAVHVTQLGCGTLGGLAFVAGHPTDVHLGPVGETAGPDRLDDAQVGVRKIDVLADQGDDDLVLGVADAIEQVIPFGPIHIAETQRQSAYQVGVQALGVQDLGDLVNARRIGAADHGLGIDVAEHRNLALDGIGDRQSRPADDRVRDDAGAAQRSHRMLSRLGLQLAARADEGHQRNMQEEDVVASDVVTHLARGLQEGLRFDVAYSAPHLVNDDVVIGTCHTEHALLDGVGDVRDHLNAFPEVVTAAFGLDHGRIDLTGRDVGLGAQIAIEEAFVVADVEIGFGAVIGNEHLAVLERIHRSGIDVEIGVELLHGHPQSAGHQQTAETGRRQALSQ</sequence>
<gene>
    <name evidence="2" type="ORF">SDC9_141547</name>
</gene>
<evidence type="ECO:0000313" key="2">
    <source>
        <dbReference type="EMBL" id="MPM94401.1"/>
    </source>
</evidence>